<dbReference type="PROSITE" id="PS00678">
    <property type="entry name" value="WD_REPEATS_1"/>
    <property type="match status" value="1"/>
</dbReference>
<reference evidence="7" key="1">
    <citation type="submission" date="2016-01" db="EMBL/GenBank/DDBJ databases">
        <title>Reference transcriptome for the parasite Schistocephalus solidus: insights into the molecular evolution of parasitism.</title>
        <authorList>
            <person name="Hebert F.O."/>
            <person name="Grambauer S."/>
            <person name="Barber I."/>
            <person name="Landry C.R."/>
            <person name="Aubin-Horth N."/>
        </authorList>
    </citation>
    <scope>NUCLEOTIDE SEQUENCE</scope>
</reference>
<dbReference type="InterPro" id="IPR001680">
    <property type="entry name" value="WD40_rpt"/>
</dbReference>
<feature type="domain" description="Autophagy-related protein 16" evidence="6">
    <location>
        <begin position="10"/>
        <end position="186"/>
    </location>
</feature>
<keyword evidence="5" id="KW-0175">Coiled coil</keyword>
<comment type="similarity">
    <text evidence="1">Belongs to the WD repeat ATG16 family.</text>
</comment>
<evidence type="ECO:0000259" key="6">
    <source>
        <dbReference type="Pfam" id="PF08614"/>
    </source>
</evidence>
<accession>A0A0X3NIN5</accession>
<dbReference type="InterPro" id="IPR036322">
    <property type="entry name" value="WD40_repeat_dom_sf"/>
</dbReference>
<dbReference type="InterPro" id="IPR045160">
    <property type="entry name" value="ATG16"/>
</dbReference>
<dbReference type="GO" id="GO:0043495">
    <property type="term" value="F:protein-membrane adaptor activity"/>
    <property type="evidence" value="ECO:0007669"/>
    <property type="project" value="TreeGrafter"/>
</dbReference>
<dbReference type="GO" id="GO:0000045">
    <property type="term" value="P:autophagosome assembly"/>
    <property type="evidence" value="ECO:0007669"/>
    <property type="project" value="InterPro"/>
</dbReference>
<feature type="repeat" description="WD" evidence="4">
    <location>
        <begin position="477"/>
        <end position="506"/>
    </location>
</feature>
<dbReference type="Gene3D" id="2.130.10.10">
    <property type="entry name" value="YVTN repeat-like/Quinoprotein amine dehydrogenase"/>
    <property type="match status" value="1"/>
</dbReference>
<evidence type="ECO:0000256" key="3">
    <source>
        <dbReference type="ARBA" id="ARBA00022737"/>
    </source>
</evidence>
<dbReference type="PROSITE" id="PS50294">
    <property type="entry name" value="WD_REPEATS_REGION"/>
    <property type="match status" value="2"/>
</dbReference>
<evidence type="ECO:0000256" key="2">
    <source>
        <dbReference type="ARBA" id="ARBA00022574"/>
    </source>
</evidence>
<dbReference type="GO" id="GO:0034274">
    <property type="term" value="C:Atg12-Atg5-Atg16 complex"/>
    <property type="evidence" value="ECO:0007669"/>
    <property type="project" value="TreeGrafter"/>
</dbReference>
<dbReference type="PANTHER" id="PTHR19878">
    <property type="entry name" value="AUTOPHAGY PROTEIN 16-LIKE"/>
    <property type="match status" value="1"/>
</dbReference>
<gene>
    <name evidence="7" type="ORF">TR112799</name>
</gene>
<sequence>MAVEPPWLSELLTNFHERDVHQNHGYDVVFRNYATILDRMLKLHDECAQLHKTNKLLQKENQTLAVKAELGNPVDSQDTRDKLFRLQEEVTELHREKGRLATDVITLTKTVQTKDQVVQKQAKSIVRLEEIVRDLQERNRICLSELSEVKNANQVLLDEQAATMLTVQSVESKNRLLEEDNAKLIRQIRILQREVEDLKNFESDVKLRLRREAVQRGLLDAAAAQVNIDGQTAEASSSFAVATVPSKAQAKVDLPEDVNCVRFSPSGLLFCSGGLDRKVSVWKVVNDRCELQAALVGCNAGVSAVDFNPHETMVLGASSDFACRVWTLSDNRLKINLTGHSERVLAARFMGDSNRVVTTSVDRTIKLWDLEKRQCTRTLLPVSACHDVVACCSLQSVISGHFDKKLRIWDQRSGSMTNEVSLSGRITGLDLSSDGSYILACTRNDSLHTIELRQNEVVRSFQADGFHINSDLVRPCFSPDGQYVACGSQDGGVYIWNAMSGALEAVLRGHENMVICANWSPLGHSLVSCERGRRVIVWSQF</sequence>
<feature type="repeat" description="WD" evidence="4">
    <location>
        <begin position="507"/>
        <end position="541"/>
    </location>
</feature>
<name>A0A0X3NIN5_SCHSO</name>
<dbReference type="PROSITE" id="PS50082">
    <property type="entry name" value="WD_REPEATS_2"/>
    <property type="match status" value="5"/>
</dbReference>
<dbReference type="SMART" id="SM00320">
    <property type="entry name" value="WD40"/>
    <property type="match status" value="7"/>
</dbReference>
<dbReference type="Pfam" id="PF08614">
    <property type="entry name" value="ATG16"/>
    <property type="match status" value="1"/>
</dbReference>
<dbReference type="EMBL" id="GEEE01023401">
    <property type="protein sequence ID" value="JAP39824.1"/>
    <property type="molecule type" value="Transcribed_RNA"/>
</dbReference>
<feature type="repeat" description="WD" evidence="4">
    <location>
        <begin position="295"/>
        <end position="336"/>
    </location>
</feature>
<feature type="repeat" description="WD" evidence="4">
    <location>
        <begin position="337"/>
        <end position="378"/>
    </location>
</feature>
<dbReference type="Pfam" id="PF00400">
    <property type="entry name" value="WD40"/>
    <property type="match status" value="5"/>
</dbReference>
<dbReference type="SUPFAM" id="SSF50978">
    <property type="entry name" value="WD40 repeat-like"/>
    <property type="match status" value="1"/>
</dbReference>
<dbReference type="InterPro" id="IPR020472">
    <property type="entry name" value="WD40_PAC1"/>
</dbReference>
<feature type="coiled-coil region" evidence="5">
    <location>
        <begin position="76"/>
        <end position="138"/>
    </location>
</feature>
<evidence type="ECO:0000256" key="5">
    <source>
        <dbReference type="SAM" id="Coils"/>
    </source>
</evidence>
<keyword evidence="3" id="KW-0677">Repeat</keyword>
<dbReference type="AlphaFoldDB" id="A0A0X3NIN5"/>
<dbReference type="GO" id="GO:0000421">
    <property type="term" value="C:autophagosome membrane"/>
    <property type="evidence" value="ECO:0007669"/>
    <property type="project" value="TreeGrafter"/>
</dbReference>
<dbReference type="CDD" id="cd00200">
    <property type="entry name" value="WD40"/>
    <property type="match status" value="1"/>
</dbReference>
<organism evidence="7">
    <name type="scientific">Schistocephalus solidus</name>
    <name type="common">Tapeworm</name>
    <dbReference type="NCBI Taxonomy" id="70667"/>
    <lineage>
        <taxon>Eukaryota</taxon>
        <taxon>Metazoa</taxon>
        <taxon>Spiralia</taxon>
        <taxon>Lophotrochozoa</taxon>
        <taxon>Platyhelminthes</taxon>
        <taxon>Cestoda</taxon>
        <taxon>Eucestoda</taxon>
        <taxon>Diphyllobothriidea</taxon>
        <taxon>Diphyllobothriidae</taxon>
        <taxon>Schistocephalus</taxon>
    </lineage>
</organism>
<dbReference type="InterPro" id="IPR015943">
    <property type="entry name" value="WD40/YVTN_repeat-like_dom_sf"/>
</dbReference>
<dbReference type="InterPro" id="IPR013923">
    <property type="entry name" value="Autophagy-rel_prot_16_dom"/>
</dbReference>
<keyword evidence="2 4" id="KW-0853">WD repeat</keyword>
<evidence type="ECO:0000256" key="4">
    <source>
        <dbReference type="PROSITE-ProRule" id="PRU00221"/>
    </source>
</evidence>
<feature type="repeat" description="WD" evidence="4">
    <location>
        <begin position="258"/>
        <end position="292"/>
    </location>
</feature>
<protein>
    <recommendedName>
        <fullName evidence="6">Autophagy-related protein 16 domain-containing protein</fullName>
    </recommendedName>
</protein>
<proteinExistence type="inferred from homology"/>
<evidence type="ECO:0000256" key="1">
    <source>
        <dbReference type="ARBA" id="ARBA00009271"/>
    </source>
</evidence>
<dbReference type="PANTHER" id="PTHR19878:SF8">
    <property type="entry name" value="AUTOPHAGY-RELATED 16, ISOFORM F"/>
    <property type="match status" value="1"/>
</dbReference>
<dbReference type="PRINTS" id="PR00320">
    <property type="entry name" value="GPROTEINBRPT"/>
</dbReference>
<dbReference type="InterPro" id="IPR019775">
    <property type="entry name" value="WD40_repeat_CS"/>
</dbReference>
<feature type="coiled-coil region" evidence="5">
    <location>
        <begin position="167"/>
        <end position="201"/>
    </location>
</feature>
<dbReference type="GO" id="GO:0034045">
    <property type="term" value="C:phagophore assembly site membrane"/>
    <property type="evidence" value="ECO:0007669"/>
    <property type="project" value="TreeGrafter"/>
</dbReference>
<evidence type="ECO:0000313" key="7">
    <source>
        <dbReference type="EMBL" id="JAP39824.1"/>
    </source>
</evidence>